<evidence type="ECO:0000256" key="1">
    <source>
        <dbReference type="ARBA" id="ARBA00022801"/>
    </source>
</evidence>
<reference evidence="3 4" key="1">
    <citation type="submission" date="2019-07" db="EMBL/GenBank/DDBJ databases">
        <title>New species of Amycolatopsis and Streptomyces.</title>
        <authorList>
            <person name="Duangmal K."/>
            <person name="Teo W.F.A."/>
            <person name="Lipun K."/>
        </authorList>
    </citation>
    <scope>NUCLEOTIDE SEQUENCE [LARGE SCALE GENOMIC DNA]</scope>
    <source>
        <strain evidence="3 4">NBRC 109810</strain>
    </source>
</reference>
<accession>A0A5N8V665</accession>
<sequence>MPIHPEVLKRLKLIEGVPDMRAFFEDPQYAERRAAYRSWPDYEVPDIPVRDTTAPGPHGPVPVRVYGERPGAGPRPCLVWMHGGAFMMGDLDMPEADWTAREVAVRGDVVVVSVDYRLCRNGVHHPVPHDDVVAAVRWVRESADELGIDPDRVSAGGASAGANLAAGAALRLRDEDQRPLACLVFAYGVAHAVLPALPPEYLALMDELPPEMRMPPAMHRFFNHNYLGGPLSGADGYAFPILGDLRGLCPTLVLNGEYDDLRVSGEGFAAALARAGADVRQVVVRTMPHGFLNWAATLEPTASALDLISSTVRQAERITA</sequence>
<dbReference type="Gene3D" id="3.40.50.1820">
    <property type="entry name" value="alpha/beta hydrolase"/>
    <property type="match status" value="1"/>
</dbReference>
<dbReference type="Pfam" id="PF07859">
    <property type="entry name" value="Abhydrolase_3"/>
    <property type="match status" value="1"/>
</dbReference>
<dbReference type="InterPro" id="IPR050300">
    <property type="entry name" value="GDXG_lipolytic_enzyme"/>
</dbReference>
<dbReference type="EMBL" id="VJZD01000007">
    <property type="protein sequence ID" value="MPY30386.1"/>
    <property type="molecule type" value="Genomic_DNA"/>
</dbReference>
<dbReference type="InterPro" id="IPR013094">
    <property type="entry name" value="AB_hydrolase_3"/>
</dbReference>
<keyword evidence="4" id="KW-1185">Reference proteome</keyword>
<organism evidence="3 4">
    <name type="scientific">Streptomyces adustus</name>
    <dbReference type="NCBI Taxonomy" id="1609272"/>
    <lineage>
        <taxon>Bacteria</taxon>
        <taxon>Bacillati</taxon>
        <taxon>Actinomycetota</taxon>
        <taxon>Actinomycetes</taxon>
        <taxon>Kitasatosporales</taxon>
        <taxon>Streptomycetaceae</taxon>
        <taxon>Streptomyces</taxon>
    </lineage>
</organism>
<name>A0A5N8V665_9ACTN</name>
<feature type="domain" description="Alpha/beta hydrolase fold-3" evidence="2">
    <location>
        <begin position="78"/>
        <end position="292"/>
    </location>
</feature>
<proteinExistence type="predicted"/>
<dbReference type="InterPro" id="IPR029058">
    <property type="entry name" value="AB_hydrolase_fold"/>
</dbReference>
<dbReference type="PANTHER" id="PTHR48081">
    <property type="entry name" value="AB HYDROLASE SUPERFAMILY PROTEIN C4A8.06C"/>
    <property type="match status" value="1"/>
</dbReference>
<dbReference type="RefSeq" id="WP_152884978.1">
    <property type="nucleotide sequence ID" value="NZ_VJZD01000007.1"/>
</dbReference>
<dbReference type="GO" id="GO:0016787">
    <property type="term" value="F:hydrolase activity"/>
    <property type="evidence" value="ECO:0007669"/>
    <property type="project" value="UniProtKB-KW"/>
</dbReference>
<comment type="caution">
    <text evidence="3">The sequence shown here is derived from an EMBL/GenBank/DDBJ whole genome shotgun (WGS) entry which is preliminary data.</text>
</comment>
<keyword evidence="1 3" id="KW-0378">Hydrolase</keyword>
<evidence type="ECO:0000259" key="2">
    <source>
        <dbReference type="Pfam" id="PF07859"/>
    </source>
</evidence>
<dbReference type="PANTHER" id="PTHR48081:SF8">
    <property type="entry name" value="ALPHA_BETA HYDROLASE FOLD-3 DOMAIN-CONTAINING PROTEIN-RELATED"/>
    <property type="match status" value="1"/>
</dbReference>
<dbReference type="Proteomes" id="UP000325849">
    <property type="component" value="Unassembled WGS sequence"/>
</dbReference>
<dbReference type="OrthoDB" id="3181909at2"/>
<evidence type="ECO:0000313" key="4">
    <source>
        <dbReference type="Proteomes" id="UP000325849"/>
    </source>
</evidence>
<dbReference type="SUPFAM" id="SSF53474">
    <property type="entry name" value="alpha/beta-Hydrolases"/>
    <property type="match status" value="1"/>
</dbReference>
<evidence type="ECO:0000313" key="3">
    <source>
        <dbReference type="EMBL" id="MPY30386.1"/>
    </source>
</evidence>
<dbReference type="AlphaFoldDB" id="A0A5N8V665"/>
<gene>
    <name evidence="3" type="ORF">FNH09_03400</name>
</gene>
<protein>
    <submittedName>
        <fullName evidence="3">Alpha/beta hydrolase</fullName>
    </submittedName>
</protein>